<keyword evidence="1" id="KW-1133">Transmembrane helix</keyword>
<dbReference type="OrthoDB" id="1827922at2"/>
<name>E9SE50_RUMAL</name>
<comment type="caution">
    <text evidence="2">The sequence shown here is derived from an EMBL/GenBank/DDBJ whole genome shotgun (WGS) entry which is preliminary data.</text>
</comment>
<dbReference type="Pfam" id="PF15562">
    <property type="entry name" value="Imm17"/>
    <property type="match status" value="1"/>
</dbReference>
<proteinExistence type="predicted"/>
<sequence length="68" mass="7803">MTNVFAFLMSFAVGFFAIFCAYKDYDWFMNSHKARIFVKLFGRNGARIFYMGLGVFIVVIGLLLVIFG</sequence>
<evidence type="ECO:0000256" key="1">
    <source>
        <dbReference type="SAM" id="Phobius"/>
    </source>
</evidence>
<dbReference type="STRING" id="246199.CUS_5206"/>
<keyword evidence="1" id="KW-0812">Transmembrane</keyword>
<evidence type="ECO:0000313" key="2">
    <source>
        <dbReference type="EMBL" id="EGC02432.1"/>
    </source>
</evidence>
<feature type="transmembrane region" description="Helical" evidence="1">
    <location>
        <begin position="6"/>
        <end position="25"/>
    </location>
</feature>
<accession>E9SE50</accession>
<dbReference type="AlphaFoldDB" id="E9SE50"/>
<evidence type="ECO:0008006" key="4">
    <source>
        <dbReference type="Google" id="ProtNLM"/>
    </source>
</evidence>
<keyword evidence="1" id="KW-0472">Membrane</keyword>
<protein>
    <recommendedName>
        <fullName evidence="4">Immunity protein 17</fullName>
    </recommendedName>
</protein>
<feature type="transmembrane region" description="Helical" evidence="1">
    <location>
        <begin position="46"/>
        <end position="67"/>
    </location>
</feature>
<keyword evidence="3" id="KW-1185">Reference proteome</keyword>
<organism evidence="2 3">
    <name type="scientific">Ruminococcus albus 8</name>
    <dbReference type="NCBI Taxonomy" id="246199"/>
    <lineage>
        <taxon>Bacteria</taxon>
        <taxon>Bacillati</taxon>
        <taxon>Bacillota</taxon>
        <taxon>Clostridia</taxon>
        <taxon>Eubacteriales</taxon>
        <taxon>Oscillospiraceae</taxon>
        <taxon>Ruminococcus</taxon>
    </lineage>
</organism>
<dbReference type="RefSeq" id="WP_002850924.1">
    <property type="nucleotide sequence ID" value="NZ_ADKM02000094.1"/>
</dbReference>
<dbReference type="Proteomes" id="UP000004259">
    <property type="component" value="Unassembled WGS sequence"/>
</dbReference>
<gene>
    <name evidence="2" type="ORF">CUS_5206</name>
</gene>
<dbReference type="EMBL" id="ADKM02000094">
    <property type="protein sequence ID" value="EGC02432.1"/>
    <property type="molecule type" value="Genomic_DNA"/>
</dbReference>
<dbReference type="InterPro" id="IPR029087">
    <property type="entry name" value="Imm17"/>
</dbReference>
<reference evidence="2 3" key="1">
    <citation type="submission" date="2011-02" db="EMBL/GenBank/DDBJ databases">
        <authorList>
            <person name="Nelson K.E."/>
            <person name="Sutton G."/>
            <person name="Torralba M."/>
            <person name="Durkin S."/>
            <person name="Harkins D."/>
            <person name="Montgomery R."/>
            <person name="Ziemer C."/>
            <person name="Klaassens E."/>
            <person name="Ocuiv P."/>
            <person name="Morrison M."/>
        </authorList>
    </citation>
    <scope>NUCLEOTIDE SEQUENCE [LARGE SCALE GENOMIC DNA]</scope>
    <source>
        <strain evidence="2 3">8</strain>
    </source>
</reference>
<evidence type="ECO:0000313" key="3">
    <source>
        <dbReference type="Proteomes" id="UP000004259"/>
    </source>
</evidence>